<dbReference type="Proteomes" id="UP000290189">
    <property type="component" value="Unassembled WGS sequence"/>
</dbReference>
<evidence type="ECO:0000256" key="3">
    <source>
        <dbReference type="ARBA" id="ARBA00022692"/>
    </source>
</evidence>
<sequence>MANARKPLDTAFKQQRLPAWQPLLTPRCIIVTFVVTGVVFIVVGCVVLSVDSKVVEITLDYPADCALGSVCQLTATIPSDMVPPVYFYYQIDGMYQNHRRYVKSRNDNQLAGKPVSFSALHTSCDPATTFAVGGTQKFVYPCGLIAASLFNDVISAKVDNVPLAGDAWNSTNIIWSTDLQKFKSSSFYETSDFTHQTLLDNKPVSLPPVTDPDFIVWMRTAGLPKFRKLYRVKMDKATMKANSVLEITVANNYDVASFGATKSIVVSTTSALGGKNPFLAWAYIIVGAICVAFGAMLGVKFLFYPRKPGDLSYWEKNHVH</sequence>
<dbReference type="OMA" id="WWTDTNV"/>
<reference evidence="9 11" key="2">
    <citation type="submission" date="2018-03" db="EMBL/GenBank/DDBJ databases">
        <authorList>
            <person name="Fogelqvist J."/>
        </authorList>
    </citation>
    <scope>NUCLEOTIDE SEQUENCE [LARGE SCALE GENOMIC DNA]</scope>
</reference>
<evidence type="ECO:0000256" key="1">
    <source>
        <dbReference type="ARBA" id="ARBA00004141"/>
    </source>
</evidence>
<proteinExistence type="inferred from homology"/>
<dbReference type="AlphaFoldDB" id="A0A0G4IYL5"/>
<dbReference type="GO" id="GO:0005783">
    <property type="term" value="C:endoplasmic reticulum"/>
    <property type="evidence" value="ECO:0007669"/>
    <property type="project" value="TreeGrafter"/>
</dbReference>
<dbReference type="EMBL" id="OVEO01000002">
    <property type="protein sequence ID" value="SPQ94139.1"/>
    <property type="molecule type" value="Genomic_DNA"/>
</dbReference>
<keyword evidence="5 6" id="KW-0472">Membrane</keyword>
<evidence type="ECO:0000256" key="6">
    <source>
        <dbReference type="PIRNR" id="PIRNR015840"/>
    </source>
</evidence>
<gene>
    <name evidence="8" type="ORF">PBRA_001406</name>
    <name evidence="9" type="ORF">PLBR_LOCUS1354</name>
</gene>
<dbReference type="STRING" id="37360.A0A0G4IYL5"/>
<evidence type="ECO:0000313" key="8">
    <source>
        <dbReference type="EMBL" id="CEP00352.1"/>
    </source>
</evidence>
<comment type="similarity">
    <text evidence="2 6">Belongs to the CDC50/LEM3 family.</text>
</comment>
<dbReference type="PANTHER" id="PTHR10926:SF0">
    <property type="entry name" value="CDC50, ISOFORM A"/>
    <property type="match status" value="1"/>
</dbReference>
<dbReference type="PIRSF" id="PIRSF015840">
    <property type="entry name" value="DUF284_TM_euk"/>
    <property type="match status" value="1"/>
</dbReference>
<comment type="subcellular location">
    <subcellularLocation>
        <location evidence="1">Membrane</location>
        <topology evidence="1">Multi-pass membrane protein</topology>
    </subcellularLocation>
</comment>
<name>A0A0G4IYL5_PLABS</name>
<keyword evidence="10" id="KW-1185">Reference proteome</keyword>
<evidence type="ECO:0000313" key="11">
    <source>
        <dbReference type="Proteomes" id="UP000290189"/>
    </source>
</evidence>
<evidence type="ECO:0000256" key="5">
    <source>
        <dbReference type="ARBA" id="ARBA00023136"/>
    </source>
</evidence>
<feature type="transmembrane region" description="Helical" evidence="7">
    <location>
        <begin position="278"/>
        <end position="303"/>
    </location>
</feature>
<keyword evidence="4 7" id="KW-1133">Transmembrane helix</keyword>
<evidence type="ECO:0000256" key="4">
    <source>
        <dbReference type="ARBA" id="ARBA00022989"/>
    </source>
</evidence>
<accession>A0A0G4IYL5</accession>
<reference evidence="8 10" key="1">
    <citation type="submission" date="2015-02" db="EMBL/GenBank/DDBJ databases">
        <authorList>
            <person name="Chooi Y.-H."/>
        </authorList>
    </citation>
    <scope>NUCLEOTIDE SEQUENCE [LARGE SCALE GENOMIC DNA]</scope>
    <source>
        <strain evidence="8">E3</strain>
    </source>
</reference>
<feature type="transmembrane region" description="Helical" evidence="7">
    <location>
        <begin position="28"/>
        <end position="50"/>
    </location>
</feature>
<organism evidence="8 10">
    <name type="scientific">Plasmodiophora brassicae</name>
    <name type="common">Clubroot disease agent</name>
    <dbReference type="NCBI Taxonomy" id="37360"/>
    <lineage>
        <taxon>Eukaryota</taxon>
        <taxon>Sar</taxon>
        <taxon>Rhizaria</taxon>
        <taxon>Endomyxa</taxon>
        <taxon>Phytomyxea</taxon>
        <taxon>Plasmodiophorida</taxon>
        <taxon>Plasmodiophoridae</taxon>
        <taxon>Plasmodiophora</taxon>
    </lineage>
</organism>
<dbReference type="Pfam" id="PF03381">
    <property type="entry name" value="CDC50"/>
    <property type="match status" value="1"/>
</dbReference>
<evidence type="ECO:0008006" key="12">
    <source>
        <dbReference type="Google" id="ProtNLM"/>
    </source>
</evidence>
<dbReference type="EMBL" id="CDSF01000101">
    <property type="protein sequence ID" value="CEP00352.1"/>
    <property type="molecule type" value="Genomic_DNA"/>
</dbReference>
<geneLocation type="mitochondrion" evidence="9"/>
<dbReference type="PANTHER" id="PTHR10926">
    <property type="entry name" value="CELL CYCLE CONTROL PROTEIN 50"/>
    <property type="match status" value="1"/>
</dbReference>
<evidence type="ECO:0000256" key="2">
    <source>
        <dbReference type="ARBA" id="ARBA00009457"/>
    </source>
</evidence>
<dbReference type="OrthoDB" id="340608at2759"/>
<evidence type="ECO:0000313" key="10">
    <source>
        <dbReference type="Proteomes" id="UP000039324"/>
    </source>
</evidence>
<keyword evidence="3 7" id="KW-0812">Transmembrane</keyword>
<dbReference type="InterPro" id="IPR005045">
    <property type="entry name" value="CDC50/LEM3_fam"/>
</dbReference>
<keyword evidence="9" id="KW-0496">Mitochondrion</keyword>
<dbReference type="GO" id="GO:0005794">
    <property type="term" value="C:Golgi apparatus"/>
    <property type="evidence" value="ECO:0007669"/>
    <property type="project" value="TreeGrafter"/>
</dbReference>
<evidence type="ECO:0000313" key="9">
    <source>
        <dbReference type="EMBL" id="SPQ94139.1"/>
    </source>
</evidence>
<dbReference type="GO" id="GO:0005886">
    <property type="term" value="C:plasma membrane"/>
    <property type="evidence" value="ECO:0007669"/>
    <property type="project" value="TreeGrafter"/>
</dbReference>
<evidence type="ECO:0000256" key="7">
    <source>
        <dbReference type="SAM" id="Phobius"/>
    </source>
</evidence>
<dbReference type="Proteomes" id="UP000039324">
    <property type="component" value="Unassembled WGS sequence"/>
</dbReference>
<protein>
    <recommendedName>
        <fullName evidence="12">ALA-interacting subunit</fullName>
    </recommendedName>
</protein>